<accession>A0A7V8CC14</accession>
<dbReference type="InterPro" id="IPR016032">
    <property type="entry name" value="Sig_transdc_resp-reg_C-effctor"/>
</dbReference>
<dbReference type="Proteomes" id="UP000449004">
    <property type="component" value="Unassembled WGS sequence"/>
</dbReference>
<feature type="modified residue" description="4-aspartylphosphate" evidence="3">
    <location>
        <position position="82"/>
    </location>
</feature>
<dbReference type="PANTHER" id="PTHR43214:SF17">
    <property type="entry name" value="TRANSCRIPTIONAL REGULATORY PROTEIN RCSB"/>
    <property type="match status" value="1"/>
</dbReference>
<evidence type="ECO:0000256" key="1">
    <source>
        <dbReference type="ARBA" id="ARBA00022553"/>
    </source>
</evidence>
<dbReference type="EMBL" id="WELC01000031">
    <property type="protein sequence ID" value="KAB7628119.1"/>
    <property type="molecule type" value="Genomic_DNA"/>
</dbReference>
<proteinExistence type="predicted"/>
<dbReference type="Pfam" id="PF00196">
    <property type="entry name" value="GerE"/>
    <property type="match status" value="1"/>
</dbReference>
<dbReference type="InterPro" id="IPR058245">
    <property type="entry name" value="NreC/VraR/RcsB-like_REC"/>
</dbReference>
<dbReference type="GO" id="GO:0000160">
    <property type="term" value="P:phosphorelay signal transduction system"/>
    <property type="evidence" value="ECO:0007669"/>
    <property type="project" value="InterPro"/>
</dbReference>
<dbReference type="InterPro" id="IPR011006">
    <property type="entry name" value="CheY-like_superfamily"/>
</dbReference>
<dbReference type="GO" id="GO:0006355">
    <property type="term" value="P:regulation of DNA-templated transcription"/>
    <property type="evidence" value="ECO:0007669"/>
    <property type="project" value="InterPro"/>
</dbReference>
<evidence type="ECO:0000256" key="2">
    <source>
        <dbReference type="ARBA" id="ARBA00023125"/>
    </source>
</evidence>
<dbReference type="PANTHER" id="PTHR43214">
    <property type="entry name" value="TWO-COMPONENT RESPONSE REGULATOR"/>
    <property type="match status" value="1"/>
</dbReference>
<evidence type="ECO:0000313" key="7">
    <source>
        <dbReference type="Proteomes" id="UP000449004"/>
    </source>
</evidence>
<dbReference type="SMART" id="SM00421">
    <property type="entry name" value="HTH_LUXR"/>
    <property type="match status" value="1"/>
</dbReference>
<evidence type="ECO:0000256" key="3">
    <source>
        <dbReference type="PROSITE-ProRule" id="PRU00169"/>
    </source>
</evidence>
<feature type="domain" description="HTH luxR-type" evidence="4">
    <location>
        <begin position="167"/>
        <end position="232"/>
    </location>
</feature>
<keyword evidence="2" id="KW-0238">DNA-binding</keyword>
<gene>
    <name evidence="6" type="ORF">F9K92_17475</name>
</gene>
<dbReference type="CDD" id="cd06170">
    <property type="entry name" value="LuxR_C_like"/>
    <property type="match status" value="1"/>
</dbReference>
<reference evidence="6 7" key="1">
    <citation type="submission" date="2019-10" db="EMBL/GenBank/DDBJ databases">
        <title>Halotolerant bacteria associated to Saharan-endemic halophytes Stipa tenacissima L. and Atriplex halimus L mitigate salt stress and promote growth of tomato plants.</title>
        <authorList>
            <person name="Dif G."/>
        </authorList>
    </citation>
    <scope>NUCLEOTIDE SEQUENCE [LARGE SCALE GENOMIC DNA]</scope>
    <source>
        <strain evidence="6 7">IS26</strain>
    </source>
</reference>
<dbReference type="InterPro" id="IPR000792">
    <property type="entry name" value="Tscrpt_reg_LuxR_C"/>
</dbReference>
<dbReference type="PROSITE" id="PS50110">
    <property type="entry name" value="RESPONSE_REGULATORY"/>
    <property type="match status" value="1"/>
</dbReference>
<organism evidence="6 7">
    <name type="scientific">Stenotrophomonas rhizophila</name>
    <dbReference type="NCBI Taxonomy" id="216778"/>
    <lineage>
        <taxon>Bacteria</taxon>
        <taxon>Pseudomonadati</taxon>
        <taxon>Pseudomonadota</taxon>
        <taxon>Gammaproteobacteria</taxon>
        <taxon>Lysobacterales</taxon>
        <taxon>Lysobacteraceae</taxon>
        <taxon>Stenotrophomonas</taxon>
    </lineage>
</organism>
<evidence type="ECO:0000313" key="6">
    <source>
        <dbReference type="EMBL" id="KAB7628119.1"/>
    </source>
</evidence>
<keyword evidence="1 3" id="KW-0597">Phosphoprotein</keyword>
<sequence length="238" mass="25775">MTHTAVAAAGRGVSNQCARTDSNDEVFAMKRILLADDHPVVRTGLRSVLAHVPEWAIVGEAADAAQLEDLLLLHRCELVITDLSMPFGQRPDGVRMLADIRRNHPRVRLLVVTSFSNLVVLRAVARLGVEGILEKTCALVVLTEAVSTVLAGGRFYSGDLAQRLKASATGTRALSAKESEVVRLMAHGLSIKQIADIHRRTVSTISRQKGTAMKRLNLKSDYELMLYAKSIGLSPSGS</sequence>
<dbReference type="SUPFAM" id="SSF52172">
    <property type="entry name" value="CheY-like"/>
    <property type="match status" value="1"/>
</dbReference>
<dbReference type="PROSITE" id="PS50043">
    <property type="entry name" value="HTH_LUXR_2"/>
    <property type="match status" value="1"/>
</dbReference>
<dbReference type="SUPFAM" id="SSF46894">
    <property type="entry name" value="C-terminal effector domain of the bipartite response regulators"/>
    <property type="match status" value="1"/>
</dbReference>
<feature type="domain" description="Response regulatory" evidence="5">
    <location>
        <begin position="31"/>
        <end position="150"/>
    </location>
</feature>
<evidence type="ECO:0000259" key="4">
    <source>
        <dbReference type="PROSITE" id="PS50043"/>
    </source>
</evidence>
<name>A0A7V8CC14_9GAMM</name>
<evidence type="ECO:0000259" key="5">
    <source>
        <dbReference type="PROSITE" id="PS50110"/>
    </source>
</evidence>
<dbReference type="Pfam" id="PF00072">
    <property type="entry name" value="Response_reg"/>
    <property type="match status" value="1"/>
</dbReference>
<dbReference type="Gene3D" id="3.40.50.2300">
    <property type="match status" value="1"/>
</dbReference>
<dbReference type="GO" id="GO:0003677">
    <property type="term" value="F:DNA binding"/>
    <property type="evidence" value="ECO:0007669"/>
    <property type="project" value="UniProtKB-KW"/>
</dbReference>
<dbReference type="CDD" id="cd17535">
    <property type="entry name" value="REC_NarL-like"/>
    <property type="match status" value="1"/>
</dbReference>
<dbReference type="InterPro" id="IPR001789">
    <property type="entry name" value="Sig_transdc_resp-reg_receiver"/>
</dbReference>
<protein>
    <submittedName>
        <fullName evidence="6">Response regulator</fullName>
    </submittedName>
</protein>
<dbReference type="RefSeq" id="WP_152154390.1">
    <property type="nucleotide sequence ID" value="NZ_WELC01000031.1"/>
</dbReference>
<dbReference type="SMART" id="SM00448">
    <property type="entry name" value="REC"/>
    <property type="match status" value="1"/>
</dbReference>
<dbReference type="InterPro" id="IPR039420">
    <property type="entry name" value="WalR-like"/>
</dbReference>
<dbReference type="AlphaFoldDB" id="A0A7V8CC14"/>
<comment type="caution">
    <text evidence="6">The sequence shown here is derived from an EMBL/GenBank/DDBJ whole genome shotgun (WGS) entry which is preliminary data.</text>
</comment>